<reference evidence="2 3" key="1">
    <citation type="journal article" date="2018" name="Genome Biol. Evol.">
        <title>Multiple Roots of Fruiting Body Formation in Amoebozoa.</title>
        <authorList>
            <person name="Hillmann F."/>
            <person name="Forbes G."/>
            <person name="Novohradska S."/>
            <person name="Ferling I."/>
            <person name="Riege K."/>
            <person name="Groth M."/>
            <person name="Westermann M."/>
            <person name="Marz M."/>
            <person name="Spaller T."/>
            <person name="Winckler T."/>
            <person name="Schaap P."/>
            <person name="Glockner G."/>
        </authorList>
    </citation>
    <scope>NUCLEOTIDE SEQUENCE [LARGE SCALE GENOMIC DNA]</scope>
    <source>
        <strain evidence="2 3">Jena</strain>
    </source>
</reference>
<dbReference type="EMBL" id="MDYQ01000132">
    <property type="protein sequence ID" value="PRP81005.1"/>
    <property type="molecule type" value="Genomic_DNA"/>
</dbReference>
<keyword evidence="3" id="KW-1185">Reference proteome</keyword>
<name>A0A2P6NAM2_9EUKA</name>
<gene>
    <name evidence="2" type="ORF">PROFUN_11157</name>
</gene>
<dbReference type="InParanoid" id="A0A2P6NAM2"/>
<comment type="caution">
    <text evidence="2">The sequence shown here is derived from an EMBL/GenBank/DDBJ whole genome shotgun (WGS) entry which is preliminary data.</text>
</comment>
<dbReference type="Proteomes" id="UP000241769">
    <property type="component" value="Unassembled WGS sequence"/>
</dbReference>
<dbReference type="AlphaFoldDB" id="A0A2P6NAM2"/>
<accession>A0A2P6NAM2</accession>
<organism evidence="2 3">
    <name type="scientific">Planoprotostelium fungivorum</name>
    <dbReference type="NCBI Taxonomy" id="1890364"/>
    <lineage>
        <taxon>Eukaryota</taxon>
        <taxon>Amoebozoa</taxon>
        <taxon>Evosea</taxon>
        <taxon>Variosea</taxon>
        <taxon>Cavosteliida</taxon>
        <taxon>Cavosteliaceae</taxon>
        <taxon>Planoprotostelium</taxon>
    </lineage>
</organism>
<sequence length="111" mass="12889">MNIGIFSLKREFGPAQLDGVWPAQILHILETCMREKTGQKSVEGYLLKERELAKNKKKRLAKREKKRLAKSEKGKMEQTDVTVAESWREQPKGCRKDENGNPLPRYTNMPF</sequence>
<evidence type="ECO:0000256" key="1">
    <source>
        <dbReference type="SAM" id="MobiDB-lite"/>
    </source>
</evidence>
<feature type="compositionally biased region" description="Basic and acidic residues" evidence="1">
    <location>
        <begin position="69"/>
        <end position="78"/>
    </location>
</feature>
<evidence type="ECO:0000313" key="2">
    <source>
        <dbReference type="EMBL" id="PRP81005.1"/>
    </source>
</evidence>
<feature type="compositionally biased region" description="Basic residues" evidence="1">
    <location>
        <begin position="57"/>
        <end position="68"/>
    </location>
</feature>
<proteinExistence type="predicted"/>
<protein>
    <submittedName>
        <fullName evidence="2">Uncharacterized protein</fullName>
    </submittedName>
</protein>
<feature type="compositionally biased region" description="Basic and acidic residues" evidence="1">
    <location>
        <begin position="86"/>
        <end position="99"/>
    </location>
</feature>
<evidence type="ECO:0000313" key="3">
    <source>
        <dbReference type="Proteomes" id="UP000241769"/>
    </source>
</evidence>
<feature type="region of interest" description="Disordered" evidence="1">
    <location>
        <begin position="57"/>
        <end position="111"/>
    </location>
</feature>